<evidence type="ECO:0000259" key="2">
    <source>
        <dbReference type="PROSITE" id="PS51819"/>
    </source>
</evidence>
<dbReference type="InterPro" id="IPR037523">
    <property type="entry name" value="VOC_core"/>
</dbReference>
<sequence length="423" mass="45954">MTRHGPLNEFCWMDLKTRDPSGTAAFFSAVLGWDFAVDETDWRRAVVFSAGDHRIGGLSDLAQPVHSPGLPAHVSYYLAVDDVDHRTAVAAENGAQVLLPPFDAGDQGRISTLIDPVGAVVSLWRPRGFAGWPVSPPDEGAAIPHHMVLACADPERARHFYTGMTGAPLSRATFLEAPAGSAPHWELSVAVRDPDRVAARARELGGESATATGGAARLSSPEGLTLRLTTTPRDPAFLETDRLVLRPATAADAPDLLALDNDPAVMRYINGGRPTSAEDIRDRTLPRLLHDHACTGTRGYWIARERDTGAFLGWFELRPLDDRDPAVVELGYRLNRAAWGRGYATEGARALVGKGFTDLGVQRVTANTMTVNTGSRRVMEKTGLTFLRSYTDDWPDAIEGSEHGEVEYELTREAWEAAAAREP</sequence>
<dbReference type="Gene3D" id="3.10.180.10">
    <property type="entry name" value="2,3-Dihydroxybiphenyl 1,2-Dioxygenase, domain 1"/>
    <property type="match status" value="2"/>
</dbReference>
<dbReference type="InterPro" id="IPR016181">
    <property type="entry name" value="Acyl_CoA_acyltransferase"/>
</dbReference>
<reference evidence="5 6" key="1">
    <citation type="submission" date="2021-02" db="EMBL/GenBank/DDBJ databases">
        <title>FDA dAtabase for Regulatory Grade micrObial Sequences (FDA-ARGOS): Supporting development and validation of Infectious Disease Dx tests.</title>
        <authorList>
            <person name="Sproer C."/>
            <person name="Gronow S."/>
            <person name="Severitt S."/>
            <person name="Schroder I."/>
            <person name="Tallon L."/>
            <person name="Sadzewicz L."/>
            <person name="Zhao X."/>
            <person name="Boylan J."/>
            <person name="Ott S."/>
            <person name="Bowen H."/>
            <person name="Vavikolanu K."/>
            <person name="Mehta A."/>
            <person name="Aluvathingal J."/>
            <person name="Nadendla S."/>
            <person name="Lowell S."/>
            <person name="Myers T."/>
            <person name="Yan Y."/>
            <person name="Sichtig H."/>
        </authorList>
    </citation>
    <scope>NUCLEOTIDE SEQUENCE [LARGE SCALE GENOMIC DNA]</scope>
    <source>
        <strain evidence="4 5">FDAARGOS_1211</strain>
        <strain evidence="3 6">FDAARGOS_1212</strain>
    </source>
</reference>
<dbReference type="PROSITE" id="PS51819">
    <property type="entry name" value="VOC"/>
    <property type="match status" value="1"/>
</dbReference>
<dbReference type="Gene3D" id="3.40.630.30">
    <property type="match status" value="1"/>
</dbReference>
<dbReference type="Proteomes" id="UP000623926">
    <property type="component" value="Chromosome"/>
</dbReference>
<organism evidence="3 6">
    <name type="scientific">Streptomyces californicus</name>
    <dbReference type="NCBI Taxonomy" id="67351"/>
    <lineage>
        <taxon>Bacteria</taxon>
        <taxon>Bacillati</taxon>
        <taxon>Actinomycetota</taxon>
        <taxon>Actinomycetes</taxon>
        <taxon>Kitasatosporales</taxon>
        <taxon>Streptomycetaceae</taxon>
        <taxon>Streptomyces</taxon>
    </lineage>
</organism>
<dbReference type="InterPro" id="IPR029068">
    <property type="entry name" value="Glyas_Bleomycin-R_OHBP_Dase"/>
</dbReference>
<dbReference type="Pfam" id="PF00903">
    <property type="entry name" value="Glyoxalase"/>
    <property type="match status" value="1"/>
</dbReference>
<proteinExistence type="predicted"/>
<evidence type="ECO:0000313" key="3">
    <source>
        <dbReference type="EMBL" id="QRV37226.1"/>
    </source>
</evidence>
<dbReference type="AlphaFoldDB" id="A0ABD7D2N6"/>
<evidence type="ECO:0000259" key="1">
    <source>
        <dbReference type="PROSITE" id="PS51186"/>
    </source>
</evidence>
<dbReference type="CDD" id="cd07247">
    <property type="entry name" value="SgaA_N_like"/>
    <property type="match status" value="1"/>
</dbReference>
<dbReference type="InterPro" id="IPR000182">
    <property type="entry name" value="GNAT_dom"/>
</dbReference>
<dbReference type="InterPro" id="IPR051531">
    <property type="entry name" value="N-acetyltransferase"/>
</dbReference>
<evidence type="ECO:0000313" key="4">
    <source>
        <dbReference type="EMBL" id="QRV40511.1"/>
    </source>
</evidence>
<keyword evidence="5" id="KW-1185">Reference proteome</keyword>
<evidence type="ECO:0000313" key="5">
    <source>
        <dbReference type="Proteomes" id="UP000598054"/>
    </source>
</evidence>
<dbReference type="PANTHER" id="PTHR43792">
    <property type="entry name" value="GNAT FAMILY, PUTATIVE (AFU_ORTHOLOGUE AFUA_3G00765)-RELATED-RELATED"/>
    <property type="match status" value="1"/>
</dbReference>
<dbReference type="SUPFAM" id="SSF55729">
    <property type="entry name" value="Acyl-CoA N-acyltransferases (Nat)"/>
    <property type="match status" value="1"/>
</dbReference>
<dbReference type="Pfam" id="PF13302">
    <property type="entry name" value="Acetyltransf_3"/>
    <property type="match status" value="1"/>
</dbReference>
<dbReference type="EMBL" id="CP070249">
    <property type="protein sequence ID" value="QRV40511.1"/>
    <property type="molecule type" value="Genomic_DNA"/>
</dbReference>
<dbReference type="PANTHER" id="PTHR43792:SF16">
    <property type="entry name" value="N-ACETYLTRANSFERASE DOMAIN-CONTAINING PROTEIN"/>
    <property type="match status" value="1"/>
</dbReference>
<feature type="domain" description="VOC" evidence="2">
    <location>
        <begin position="9"/>
        <end position="126"/>
    </location>
</feature>
<name>A0ABD7D2N6_9ACTN</name>
<protein>
    <submittedName>
        <fullName evidence="3">GNAT family N-acetyltransferase</fullName>
    </submittedName>
</protein>
<feature type="domain" description="N-acetyltransferase" evidence="1">
    <location>
        <begin position="243"/>
        <end position="413"/>
    </location>
</feature>
<dbReference type="SUPFAM" id="SSF54593">
    <property type="entry name" value="Glyoxalase/Bleomycin resistance protein/Dihydroxybiphenyl dioxygenase"/>
    <property type="match status" value="1"/>
</dbReference>
<accession>A0ABD7D2N6</accession>
<gene>
    <name evidence="4" type="ORF">I6J41_06950</name>
    <name evidence="3" type="ORF">I6J42_26625</name>
</gene>
<dbReference type="Proteomes" id="UP000598054">
    <property type="component" value="Chromosome"/>
</dbReference>
<evidence type="ECO:0000313" key="6">
    <source>
        <dbReference type="Proteomes" id="UP000623926"/>
    </source>
</evidence>
<dbReference type="EMBL" id="CP070245">
    <property type="protein sequence ID" value="QRV37226.1"/>
    <property type="molecule type" value="Genomic_DNA"/>
</dbReference>
<dbReference type="InterPro" id="IPR004360">
    <property type="entry name" value="Glyas_Fos-R_dOase_dom"/>
</dbReference>
<dbReference type="PROSITE" id="PS51186">
    <property type="entry name" value="GNAT"/>
    <property type="match status" value="1"/>
</dbReference>